<dbReference type="HOGENOM" id="CLU_2190610_0_0_1"/>
<gene>
    <name evidence="1" type="ORF">SINV_15654</name>
</gene>
<evidence type="ECO:0000313" key="1">
    <source>
        <dbReference type="EMBL" id="EFZ22901.1"/>
    </source>
</evidence>
<feature type="non-terminal residue" evidence="1">
    <location>
        <position position="133"/>
    </location>
</feature>
<sequence>MTDFNKENPTTKWKTLKEVIRGEPVGIKEIRNIDFEIFGNTEECNIADKFNLYYIQSIKSIVNSIKVDRSGSDIIEFCININKKTIYTIENKGIMESFEVVTLEQLEEIVMELPKKKGTEEGITSDILKVAFP</sequence>
<dbReference type="EMBL" id="GL761727">
    <property type="protein sequence ID" value="EFZ22901.1"/>
    <property type="molecule type" value="Genomic_DNA"/>
</dbReference>
<dbReference type="AlphaFoldDB" id="E9I952"/>
<accession>E9I952</accession>
<protein>
    <submittedName>
        <fullName evidence="1">Uncharacterized protein</fullName>
    </submittedName>
</protein>
<name>E9I952_SOLIN</name>
<organism>
    <name type="scientific">Solenopsis invicta</name>
    <name type="common">Red imported fire ant</name>
    <name type="synonym">Solenopsis wagneri</name>
    <dbReference type="NCBI Taxonomy" id="13686"/>
    <lineage>
        <taxon>Eukaryota</taxon>
        <taxon>Metazoa</taxon>
        <taxon>Ecdysozoa</taxon>
        <taxon>Arthropoda</taxon>
        <taxon>Hexapoda</taxon>
        <taxon>Insecta</taxon>
        <taxon>Pterygota</taxon>
        <taxon>Neoptera</taxon>
        <taxon>Endopterygota</taxon>
        <taxon>Hymenoptera</taxon>
        <taxon>Apocrita</taxon>
        <taxon>Aculeata</taxon>
        <taxon>Formicoidea</taxon>
        <taxon>Formicidae</taxon>
        <taxon>Myrmicinae</taxon>
        <taxon>Solenopsis</taxon>
    </lineage>
</organism>
<proteinExistence type="predicted"/>
<reference evidence="1" key="1">
    <citation type="journal article" date="2011" name="Proc. Natl. Acad. Sci. U.S.A.">
        <title>The genome of the fire ant Solenopsis invicta.</title>
        <authorList>
            <person name="Wurm Y."/>
            <person name="Wang J."/>
            <person name="Riba-Grognuz O."/>
            <person name="Corona M."/>
            <person name="Nygaard S."/>
            <person name="Hunt B.G."/>
            <person name="Ingram K.K."/>
            <person name="Falquet L."/>
            <person name="Nipitwattanaphon M."/>
            <person name="Gotzek D."/>
            <person name="Dijkstra M.B."/>
            <person name="Oettler J."/>
            <person name="Comtesse F."/>
            <person name="Shih C.J."/>
            <person name="Wu W.J."/>
            <person name="Yang C.C."/>
            <person name="Thomas J."/>
            <person name="Beaudoing E."/>
            <person name="Pradervand S."/>
            <person name="Flegel V."/>
            <person name="Cook E.D."/>
            <person name="Fabbretti R."/>
            <person name="Stockinger H."/>
            <person name="Long L."/>
            <person name="Farmerie W.G."/>
            <person name="Oakey J."/>
            <person name="Boomsma J.J."/>
            <person name="Pamilo P."/>
            <person name="Yi S.V."/>
            <person name="Heinze J."/>
            <person name="Goodisman M.A."/>
            <person name="Farinelli L."/>
            <person name="Harshman K."/>
            <person name="Hulo N."/>
            <person name="Cerutti L."/>
            <person name="Xenarios I."/>
            <person name="Shoemaker D."/>
            <person name="Keller L."/>
        </authorList>
    </citation>
    <scope>NUCLEOTIDE SEQUENCE [LARGE SCALE GENOMIC DNA]</scope>
</reference>